<keyword evidence="4" id="KW-1185">Reference proteome</keyword>
<evidence type="ECO:0000313" key="4">
    <source>
        <dbReference type="Proteomes" id="UP000789570"/>
    </source>
</evidence>
<dbReference type="Proteomes" id="UP000789570">
    <property type="component" value="Unassembled WGS sequence"/>
</dbReference>
<dbReference type="Pfam" id="PF02845">
    <property type="entry name" value="CUE"/>
    <property type="match status" value="1"/>
</dbReference>
<name>A0A9N9AST8_9GLOM</name>
<dbReference type="CDD" id="cd14364">
    <property type="entry name" value="CUE_ASCC2"/>
    <property type="match status" value="1"/>
</dbReference>
<proteinExistence type="predicted"/>
<protein>
    <submittedName>
        <fullName evidence="3">15449_t:CDS:1</fullName>
    </submittedName>
</protein>
<dbReference type="OrthoDB" id="5577209at2759"/>
<dbReference type="SUPFAM" id="SSF46934">
    <property type="entry name" value="UBA-like"/>
    <property type="match status" value="1"/>
</dbReference>
<feature type="compositionally biased region" description="Polar residues" evidence="1">
    <location>
        <begin position="656"/>
        <end position="665"/>
    </location>
</feature>
<accession>A0A9N9AST8</accession>
<feature type="region of interest" description="Disordered" evidence="1">
    <location>
        <begin position="649"/>
        <end position="671"/>
    </location>
</feature>
<evidence type="ECO:0000259" key="2">
    <source>
        <dbReference type="PROSITE" id="PS51140"/>
    </source>
</evidence>
<dbReference type="PANTHER" id="PTHR21494:SF0">
    <property type="entry name" value="ACTIVATING SIGNAL COINTEGRATOR 1 COMPLEX SUBUNIT 2"/>
    <property type="match status" value="1"/>
</dbReference>
<organism evidence="3 4">
    <name type="scientific">Funneliformis caledonium</name>
    <dbReference type="NCBI Taxonomy" id="1117310"/>
    <lineage>
        <taxon>Eukaryota</taxon>
        <taxon>Fungi</taxon>
        <taxon>Fungi incertae sedis</taxon>
        <taxon>Mucoromycota</taxon>
        <taxon>Glomeromycotina</taxon>
        <taxon>Glomeromycetes</taxon>
        <taxon>Glomerales</taxon>
        <taxon>Glomeraceae</taxon>
        <taxon>Funneliformis</taxon>
    </lineage>
</organism>
<dbReference type="GO" id="GO:0043130">
    <property type="term" value="F:ubiquitin binding"/>
    <property type="evidence" value="ECO:0007669"/>
    <property type="project" value="InterPro"/>
</dbReference>
<dbReference type="InterPro" id="IPR003892">
    <property type="entry name" value="CUE"/>
</dbReference>
<feature type="domain" description="CUE" evidence="2">
    <location>
        <begin position="433"/>
        <end position="476"/>
    </location>
</feature>
<comment type="caution">
    <text evidence="3">The sequence shown here is derived from an EMBL/GenBank/DDBJ whole genome shotgun (WGS) entry which is preliminary data.</text>
</comment>
<dbReference type="EMBL" id="CAJVPQ010001214">
    <property type="protein sequence ID" value="CAG8538870.1"/>
    <property type="molecule type" value="Genomic_DNA"/>
</dbReference>
<evidence type="ECO:0000313" key="3">
    <source>
        <dbReference type="EMBL" id="CAG8538870.1"/>
    </source>
</evidence>
<dbReference type="InterPro" id="IPR041800">
    <property type="entry name" value="ASCC2_CUE"/>
</dbReference>
<gene>
    <name evidence="3" type="ORF">FCALED_LOCUS5540</name>
</gene>
<dbReference type="SMART" id="SM00546">
    <property type="entry name" value="CUE"/>
    <property type="match status" value="1"/>
</dbReference>
<dbReference type="Gene3D" id="1.10.8.10">
    <property type="entry name" value="DNA helicase RuvA subunit, C-terminal domain"/>
    <property type="match status" value="1"/>
</dbReference>
<sequence>MTADNLIFPPYVEDLEPRNFMEEDWVEAINVWNANLSLLLRLQDKIFQKQMLQNNSLQKFLETFLGTHARSRDVKNVEFRNKELEKKVLNVLLRVSESKFSSNMSRNSKSLMGELYRKNWISVPFLLDLVATYGKSNFTCTKKIMDNIMDSVPELTKDFESHSITLYNYIKAIQNKFKEFSEKDCKSENVNYDSIISDAKIYLSYILDISITLDCLFTVSKSIAYIFSSNEYSDEEDFLVTIKIFYDDIVPSILNIFISGNESQEIFRDFNILKHALISLVYHIFDAYFFSPLGFTSSEDDIYSFTKSDENLGDLNETLNRMVSGLMWMIELSPLEKPVQYLIDAPLLLDVEIEFDLSGKLTKIKNEIYAEIDFIIMSLESMQNMNQETEKAPWRMRLDQKQKRYASRVSNGFNGQKANIADFNIKSNGINEDEMHSISQVQEMFPDLGEGFIEKCLITFDNNVETVIDRLLSMSLPEHLESLDRKMARQKAVEYQNGSIVGDDLLSQRKNIFDNDEFDVFSGKTLEVSRMHKGKMKRGTVDKLLDDKSFVETHKESIMDLDDRSDTNSRDKTEIDPGIMNEQELIKMYQSDPSVFDRTSTVRKSGKRVHLRRITQMTDEQIEGWYIMFQRNPRKEKLLAKYEWKGNREEPLNDSGEISSGTSLQHENHNQHRVHNHVTGTNDVNEANDANVGLEKNMLITIVRMLFRRKWIEVLSKFI</sequence>
<reference evidence="3" key="1">
    <citation type="submission" date="2021-06" db="EMBL/GenBank/DDBJ databases">
        <authorList>
            <person name="Kallberg Y."/>
            <person name="Tangrot J."/>
            <person name="Rosling A."/>
        </authorList>
    </citation>
    <scope>NUCLEOTIDE SEQUENCE</scope>
    <source>
        <strain evidence="3">UK204</strain>
    </source>
</reference>
<dbReference type="InterPro" id="IPR052586">
    <property type="entry name" value="ASCC2"/>
</dbReference>
<dbReference type="InterPro" id="IPR009060">
    <property type="entry name" value="UBA-like_sf"/>
</dbReference>
<evidence type="ECO:0000256" key="1">
    <source>
        <dbReference type="SAM" id="MobiDB-lite"/>
    </source>
</evidence>
<dbReference type="PANTHER" id="PTHR21494">
    <property type="entry name" value="ACTIVATING SIGNAL COINTEGRATOR 1 COMPLEX SUBUNIT 2 ASC-1 COMPLEX SUBUNIT P100"/>
    <property type="match status" value="1"/>
</dbReference>
<dbReference type="AlphaFoldDB" id="A0A9N9AST8"/>
<dbReference type="PROSITE" id="PS51140">
    <property type="entry name" value="CUE"/>
    <property type="match status" value="1"/>
</dbReference>